<dbReference type="Proteomes" id="UP000092993">
    <property type="component" value="Unassembled WGS sequence"/>
</dbReference>
<dbReference type="EMBL" id="LUGG01000041">
    <property type="protein sequence ID" value="OBZ65654.1"/>
    <property type="molecule type" value="Genomic_DNA"/>
</dbReference>
<evidence type="ECO:0000256" key="1">
    <source>
        <dbReference type="SAM" id="MobiDB-lite"/>
    </source>
</evidence>
<evidence type="ECO:0000313" key="2">
    <source>
        <dbReference type="EMBL" id="OBZ65654.1"/>
    </source>
</evidence>
<proteinExistence type="predicted"/>
<dbReference type="AlphaFoldDB" id="A0A1C7LS90"/>
<keyword evidence="3" id="KW-1185">Reference proteome</keyword>
<evidence type="ECO:0000313" key="3">
    <source>
        <dbReference type="Proteomes" id="UP000092993"/>
    </source>
</evidence>
<organism evidence="2 3">
    <name type="scientific">Grifola frondosa</name>
    <name type="common">Maitake</name>
    <name type="synonym">Polyporus frondosus</name>
    <dbReference type="NCBI Taxonomy" id="5627"/>
    <lineage>
        <taxon>Eukaryota</taxon>
        <taxon>Fungi</taxon>
        <taxon>Dikarya</taxon>
        <taxon>Basidiomycota</taxon>
        <taxon>Agaricomycotina</taxon>
        <taxon>Agaricomycetes</taxon>
        <taxon>Polyporales</taxon>
        <taxon>Grifolaceae</taxon>
        <taxon>Grifola</taxon>
    </lineage>
</organism>
<comment type="caution">
    <text evidence="2">The sequence shown here is derived from an EMBL/GenBank/DDBJ whole genome shotgun (WGS) entry which is preliminary data.</text>
</comment>
<accession>A0A1C7LS90</accession>
<reference evidence="2 3" key="1">
    <citation type="submission" date="2016-03" db="EMBL/GenBank/DDBJ databases">
        <title>Whole genome sequencing of Grifola frondosa 9006-11.</title>
        <authorList>
            <person name="Min B."/>
            <person name="Park H."/>
            <person name="Kim J.-G."/>
            <person name="Cho H."/>
            <person name="Oh Y.-L."/>
            <person name="Kong W.-S."/>
            <person name="Choi I.-G."/>
        </authorList>
    </citation>
    <scope>NUCLEOTIDE SEQUENCE [LARGE SCALE GENOMIC DNA]</scope>
    <source>
        <strain evidence="2 3">9006-11</strain>
    </source>
</reference>
<name>A0A1C7LS90_GRIFR</name>
<sequence>MEAPALVRHDVAERLTESYQKVEQGVPLAEKLIGIAWGITAMGGETGSAKNMKRGTMKPSLELDHTVR</sequence>
<gene>
    <name evidence="2" type="ORF">A0H81_14263</name>
</gene>
<protein>
    <submittedName>
        <fullName evidence="2">Uncharacterized protein</fullName>
    </submittedName>
</protein>
<feature type="region of interest" description="Disordered" evidence="1">
    <location>
        <begin position="46"/>
        <end position="68"/>
    </location>
</feature>